<dbReference type="PANTHER" id="PTHR21115:SF0">
    <property type="entry name" value="GH06117P-RELATED"/>
    <property type="match status" value="1"/>
</dbReference>
<evidence type="ECO:0000259" key="1">
    <source>
        <dbReference type="Pfam" id="PF16013"/>
    </source>
</evidence>
<reference evidence="2" key="1">
    <citation type="submission" date="2021-02" db="EMBL/GenBank/DDBJ databases">
        <authorList>
            <person name="Nowell W R."/>
        </authorList>
    </citation>
    <scope>NUCLEOTIDE SEQUENCE</scope>
    <source>
        <strain evidence="2">Ploen Becks lab</strain>
    </source>
</reference>
<keyword evidence="3" id="KW-1185">Reference proteome</keyword>
<dbReference type="AlphaFoldDB" id="A0A813NH52"/>
<dbReference type="Pfam" id="PF16013">
    <property type="entry name" value="DUF4781"/>
    <property type="match status" value="1"/>
</dbReference>
<accession>A0A813NH52</accession>
<protein>
    <recommendedName>
        <fullName evidence="1">DUF4781 domain-containing protein</fullName>
    </recommendedName>
</protein>
<comment type="caution">
    <text evidence="2">The sequence shown here is derived from an EMBL/GenBank/DDBJ whole genome shotgun (WGS) entry which is preliminary data.</text>
</comment>
<proteinExistence type="predicted"/>
<dbReference type="Proteomes" id="UP000663879">
    <property type="component" value="Unassembled WGS sequence"/>
</dbReference>
<feature type="domain" description="DUF4781" evidence="1">
    <location>
        <begin position="9"/>
        <end position="207"/>
    </location>
</feature>
<name>A0A813NH52_9BILA</name>
<organism evidence="2 3">
    <name type="scientific">Brachionus calyciflorus</name>
    <dbReference type="NCBI Taxonomy" id="104777"/>
    <lineage>
        <taxon>Eukaryota</taxon>
        <taxon>Metazoa</taxon>
        <taxon>Spiralia</taxon>
        <taxon>Gnathifera</taxon>
        <taxon>Rotifera</taxon>
        <taxon>Eurotatoria</taxon>
        <taxon>Monogononta</taxon>
        <taxon>Pseudotrocha</taxon>
        <taxon>Ploima</taxon>
        <taxon>Brachionidae</taxon>
        <taxon>Brachionus</taxon>
    </lineage>
</organism>
<evidence type="ECO:0000313" key="3">
    <source>
        <dbReference type="Proteomes" id="UP000663879"/>
    </source>
</evidence>
<dbReference type="EMBL" id="CAJNOC010000250">
    <property type="protein sequence ID" value="CAF0733375.1"/>
    <property type="molecule type" value="Genomic_DNA"/>
</dbReference>
<dbReference type="InterPro" id="IPR031962">
    <property type="entry name" value="DUF4781"/>
</dbReference>
<sequence length="490" mass="54914">MLTGTIMTFTPLATLGITLVTGSAIVGTPGAIYSTGRSISKLLDRGKHDQSISLSNAEARGCWISTIAGVLSFGNMASTSLLAKSAANGNLVSAEVRTFCTSLNVTSISMNGIGILNSVFDLVNKKTEDITALDILQLTTSIFFFTNSLVNFKTANEIVKDAQKVTIDSMRNKLQDEASRKNFDNTLRNTKKQSGRMHGSADFIRAVKHIDNKSEFFQALVIDGNVKAKFNREGLVNINKELIIHPRAFMQINETQRAEILMHSTDLLNKKITLVEFNAKMAQIVKINRIAFENKRSTAYAKISKAFNNPNLKNVDINGKKIFENMKPHEIDRLDNVFENTGKKYNQKFLDVGIEFAKRAQCQNVSEFCAAFEYAIRQMEAEIKSSRNLNPYPSRPENVSAAEFYLKQTYDEFMNNNNNKFIELKNSFDLLQELCKQANNDGSPNFGNTMAAANHYDKHNIFPTINPNNPLTVQEYFSIAREMTSQPIIW</sequence>
<evidence type="ECO:0000313" key="2">
    <source>
        <dbReference type="EMBL" id="CAF0733375.1"/>
    </source>
</evidence>
<dbReference type="OrthoDB" id="6512497at2759"/>
<dbReference type="PANTHER" id="PTHR21115">
    <property type="entry name" value="GH06117P-RELATED"/>
    <property type="match status" value="1"/>
</dbReference>
<gene>
    <name evidence="2" type="ORF">OXX778_LOCUS2981</name>
</gene>